<accession>A0A161VJU8</accession>
<comment type="caution">
    <text evidence="1">The sequence shown here is derived from an EMBL/GenBank/DDBJ whole genome shotgun (WGS) entry which is preliminary data.</text>
</comment>
<protein>
    <submittedName>
        <fullName evidence="1">Uncharacterized protein</fullName>
    </submittedName>
</protein>
<dbReference type="PATRIC" id="fig|33960.6.peg.1392"/>
<evidence type="ECO:0000313" key="2">
    <source>
        <dbReference type="Proteomes" id="UP000076480"/>
    </source>
</evidence>
<evidence type="ECO:0000313" key="1">
    <source>
        <dbReference type="EMBL" id="KZL42542.1"/>
    </source>
</evidence>
<keyword evidence="2" id="KW-1185">Reference proteome</keyword>
<dbReference type="Proteomes" id="UP000076480">
    <property type="component" value="Unassembled WGS sequence"/>
</dbReference>
<gene>
    <name evidence="1" type="ORF">TY91_04605</name>
</gene>
<name>A0A161VJU8_SECCO</name>
<dbReference type="EMBL" id="JYDC01000024">
    <property type="protein sequence ID" value="KZL42542.1"/>
    <property type="molecule type" value="Genomic_DNA"/>
</dbReference>
<sequence>MSEDELGVIVKGESLRHVGITIPFWTLRCSEAFNDAKMGGNTEKSVPVQDNLAWDGFLFG</sequence>
<proteinExistence type="predicted"/>
<dbReference type="AlphaFoldDB" id="A0A161VJU8"/>
<reference evidence="1 2" key="1">
    <citation type="submission" date="2015-02" db="EMBL/GenBank/DDBJ databases">
        <title>Draft genome sequence of Lactobacillus collinoides CUPV2371 isolated from a natural cider, the first genome sequence of a strain of this species.</title>
        <authorList>
            <person name="Puertas A.I."/>
            <person name="Spano G."/>
            <person name="Capozzi V."/>
            <person name="Lamontanara A."/>
            <person name="Orru L."/>
            <person name="Duenas M.T."/>
        </authorList>
    </citation>
    <scope>NUCLEOTIDE SEQUENCE [LARGE SCALE GENOMIC DNA]</scope>
    <source>
        <strain evidence="1 2">237</strain>
    </source>
</reference>
<organism evidence="1 2">
    <name type="scientific">Secundilactobacillus collinoides</name>
    <name type="common">Lactobacillus collinoides</name>
    <dbReference type="NCBI Taxonomy" id="33960"/>
    <lineage>
        <taxon>Bacteria</taxon>
        <taxon>Bacillati</taxon>
        <taxon>Bacillota</taxon>
        <taxon>Bacilli</taxon>
        <taxon>Lactobacillales</taxon>
        <taxon>Lactobacillaceae</taxon>
        <taxon>Secundilactobacillus</taxon>
    </lineage>
</organism>